<accession>A0A3M7SQJ8</accession>
<evidence type="ECO:0000313" key="2">
    <source>
        <dbReference type="Proteomes" id="UP000276133"/>
    </source>
</evidence>
<proteinExistence type="predicted"/>
<dbReference type="EMBL" id="REGN01000964">
    <property type="protein sequence ID" value="RNA37887.1"/>
    <property type="molecule type" value="Genomic_DNA"/>
</dbReference>
<evidence type="ECO:0000313" key="1">
    <source>
        <dbReference type="EMBL" id="RNA37887.1"/>
    </source>
</evidence>
<dbReference type="Proteomes" id="UP000276133">
    <property type="component" value="Unassembled WGS sequence"/>
</dbReference>
<name>A0A3M7SQJ8_BRAPC</name>
<dbReference type="AlphaFoldDB" id="A0A3M7SQJ8"/>
<organism evidence="1 2">
    <name type="scientific">Brachionus plicatilis</name>
    <name type="common">Marine rotifer</name>
    <name type="synonym">Brachionus muelleri</name>
    <dbReference type="NCBI Taxonomy" id="10195"/>
    <lineage>
        <taxon>Eukaryota</taxon>
        <taxon>Metazoa</taxon>
        <taxon>Spiralia</taxon>
        <taxon>Gnathifera</taxon>
        <taxon>Rotifera</taxon>
        <taxon>Eurotatoria</taxon>
        <taxon>Monogononta</taxon>
        <taxon>Pseudotrocha</taxon>
        <taxon>Ploima</taxon>
        <taxon>Brachionidae</taxon>
        <taxon>Brachionus</taxon>
    </lineage>
</organism>
<sequence>MVKSQSHECWMRPRQTGPLHGRLILNNSNKTTRRFFIQFNKTNIYLVPKSYRRKKDNPIVKSYF</sequence>
<comment type="caution">
    <text evidence="1">The sequence shown here is derived from an EMBL/GenBank/DDBJ whole genome shotgun (WGS) entry which is preliminary data.</text>
</comment>
<gene>
    <name evidence="1" type="ORF">BpHYR1_047590</name>
</gene>
<reference evidence="1 2" key="1">
    <citation type="journal article" date="2018" name="Sci. Rep.">
        <title>Genomic signatures of local adaptation to the degree of environmental predictability in rotifers.</title>
        <authorList>
            <person name="Franch-Gras L."/>
            <person name="Hahn C."/>
            <person name="Garcia-Roger E.M."/>
            <person name="Carmona M.J."/>
            <person name="Serra M."/>
            <person name="Gomez A."/>
        </authorList>
    </citation>
    <scope>NUCLEOTIDE SEQUENCE [LARGE SCALE GENOMIC DNA]</scope>
    <source>
        <strain evidence="1">HYR1</strain>
    </source>
</reference>
<protein>
    <submittedName>
        <fullName evidence="1">Uncharacterized protein</fullName>
    </submittedName>
</protein>
<keyword evidence="2" id="KW-1185">Reference proteome</keyword>